<dbReference type="GO" id="GO:0017003">
    <property type="term" value="P:protein-heme linkage"/>
    <property type="evidence" value="ECO:0007669"/>
    <property type="project" value="UniProtKB-UniRule"/>
</dbReference>
<evidence type="ECO:0000256" key="12">
    <source>
        <dbReference type="ARBA" id="ARBA00056663"/>
    </source>
</evidence>
<dbReference type="HAMAP" id="MF_01959">
    <property type="entry name" value="CcmE"/>
    <property type="match status" value="1"/>
</dbReference>
<keyword evidence="8 13" id="KW-0735">Signal-anchor</keyword>
<evidence type="ECO:0000256" key="4">
    <source>
        <dbReference type="ARBA" id="ARBA00022617"/>
    </source>
</evidence>
<dbReference type="PANTHER" id="PTHR34128:SF2">
    <property type="entry name" value="CYTOCHROME C-TYPE BIOGENESIS PROTEIN CCME HOMOLOG, MITOCHONDRIAL"/>
    <property type="match status" value="1"/>
</dbReference>
<dbReference type="NCBIfam" id="NF009731">
    <property type="entry name" value="PRK13254.1-5"/>
    <property type="match status" value="1"/>
</dbReference>
<evidence type="ECO:0000256" key="15">
    <source>
        <dbReference type="SAM" id="Phobius"/>
    </source>
</evidence>
<evidence type="ECO:0000256" key="9">
    <source>
        <dbReference type="ARBA" id="ARBA00022989"/>
    </source>
</evidence>
<evidence type="ECO:0000256" key="5">
    <source>
        <dbReference type="ARBA" id="ARBA00022692"/>
    </source>
</evidence>
<comment type="subcellular location">
    <subcellularLocation>
        <location evidence="1">Cell inner membrane</location>
    </subcellularLocation>
    <subcellularLocation>
        <location evidence="13">Cell membrane</location>
        <topology evidence="13">Single-pass type II membrane protein</topology>
    </subcellularLocation>
</comment>
<dbReference type="OrthoDB" id="9793584at2"/>
<sequence>MNIVRKRRLMIVIFALFGLCVAIALILYALRAQTDYFYTPAQIASGAAPSNKRIKAGGMVVKGSLKKQIDSLSVSFQITDFKSTVDVRYTGILPDLFKEGSGVVGTGEMHDGVFFADEILAKHDENYMPPDVTAALKAQGRMSNGELATPQNK</sequence>
<evidence type="ECO:0000256" key="6">
    <source>
        <dbReference type="ARBA" id="ARBA00022723"/>
    </source>
</evidence>
<accession>A0A345P6I0</accession>
<evidence type="ECO:0000313" key="17">
    <source>
        <dbReference type="Proteomes" id="UP000253940"/>
    </source>
</evidence>
<dbReference type="FunFam" id="2.40.50.140:FF:000104">
    <property type="entry name" value="Cytochrome c-type biogenesis protein CcmE"/>
    <property type="match status" value="1"/>
</dbReference>
<dbReference type="InterPro" id="IPR036127">
    <property type="entry name" value="CcmE-like_sf"/>
</dbReference>
<dbReference type="GO" id="GO:0046872">
    <property type="term" value="F:metal ion binding"/>
    <property type="evidence" value="ECO:0007669"/>
    <property type="project" value="UniProtKB-KW"/>
</dbReference>
<evidence type="ECO:0000256" key="1">
    <source>
        <dbReference type="ARBA" id="ARBA00004533"/>
    </source>
</evidence>
<dbReference type="SUPFAM" id="SSF82093">
    <property type="entry name" value="Heme chaperone CcmE"/>
    <property type="match status" value="1"/>
</dbReference>
<feature type="binding site" description="axial binding residue" evidence="13 14">
    <location>
        <position position="127"/>
    </location>
    <ligand>
        <name>heme</name>
        <dbReference type="ChEBI" id="CHEBI:30413"/>
    </ligand>
    <ligandPart>
        <name>Fe</name>
        <dbReference type="ChEBI" id="CHEBI:18248"/>
    </ligandPart>
</feature>
<keyword evidence="11 13" id="KW-0472">Membrane</keyword>
<evidence type="ECO:0000256" key="3">
    <source>
        <dbReference type="ARBA" id="ARBA00022519"/>
    </source>
</evidence>
<reference evidence="16 17" key="1">
    <citation type="submission" date="2018-07" db="EMBL/GenBank/DDBJ databases">
        <title>Genome sequencing of Moraxellaceae gen. HYN0046.</title>
        <authorList>
            <person name="Kim M."/>
            <person name="Yi H."/>
        </authorList>
    </citation>
    <scope>NUCLEOTIDE SEQUENCE [LARGE SCALE GENOMIC DNA]</scope>
    <source>
        <strain evidence="16 17">HYN0046</strain>
    </source>
</reference>
<feature type="topological domain" description="Extracellular" evidence="13">
    <location>
        <begin position="30"/>
        <end position="153"/>
    </location>
</feature>
<keyword evidence="9 13" id="KW-1133">Transmembrane helix</keyword>
<keyword evidence="10 13" id="KW-0408">Iron</keyword>
<feature type="topological domain" description="Cytoplasmic" evidence="13">
    <location>
        <begin position="1"/>
        <end position="8"/>
    </location>
</feature>
<dbReference type="Proteomes" id="UP000253940">
    <property type="component" value="Chromosome"/>
</dbReference>
<evidence type="ECO:0000256" key="2">
    <source>
        <dbReference type="ARBA" id="ARBA00022475"/>
    </source>
</evidence>
<evidence type="ECO:0000313" key="16">
    <source>
        <dbReference type="EMBL" id="AXI02889.1"/>
    </source>
</evidence>
<dbReference type="PANTHER" id="PTHR34128">
    <property type="entry name" value="CYTOCHROME C-TYPE BIOGENESIS PROTEIN CCME HOMOLOG, MITOCHONDRIAL"/>
    <property type="match status" value="1"/>
</dbReference>
<keyword evidence="7 13" id="KW-0201">Cytochrome c-type biogenesis</keyword>
<dbReference type="NCBIfam" id="NF009727">
    <property type="entry name" value="PRK13254.1-1"/>
    <property type="match status" value="1"/>
</dbReference>
<dbReference type="GO" id="GO:0005886">
    <property type="term" value="C:plasma membrane"/>
    <property type="evidence" value="ECO:0007669"/>
    <property type="project" value="UniProtKB-SubCell"/>
</dbReference>
<name>A0A345P6I0_9GAMM</name>
<keyword evidence="3" id="KW-0997">Cell inner membrane</keyword>
<dbReference type="Pfam" id="PF03100">
    <property type="entry name" value="CcmE"/>
    <property type="match status" value="1"/>
</dbReference>
<dbReference type="GO" id="GO:0017004">
    <property type="term" value="P:cytochrome complex assembly"/>
    <property type="evidence" value="ECO:0007669"/>
    <property type="project" value="UniProtKB-KW"/>
</dbReference>
<evidence type="ECO:0000256" key="8">
    <source>
        <dbReference type="ARBA" id="ARBA00022968"/>
    </source>
</evidence>
<comment type="function">
    <text evidence="12 13">Heme chaperone required for the biogenesis of c-type cytochromes. Transiently binds heme delivered by CcmC and transfers the heme to apo-cytochromes in a process facilitated by CcmF and CcmH.</text>
</comment>
<comment type="similarity">
    <text evidence="13">Belongs to the CcmE/CycJ family.</text>
</comment>
<proteinExistence type="inferred from homology"/>
<keyword evidence="17" id="KW-1185">Reference proteome</keyword>
<gene>
    <name evidence="13" type="primary">ccmE</name>
    <name evidence="13" type="synonym">cycJ</name>
    <name evidence="16" type="ORF">HYN46_08590</name>
</gene>
<dbReference type="Gene3D" id="2.40.50.140">
    <property type="entry name" value="Nucleic acid-binding proteins"/>
    <property type="match status" value="1"/>
</dbReference>
<dbReference type="RefSeq" id="WP_114898999.1">
    <property type="nucleotide sequence ID" value="NZ_CP031222.1"/>
</dbReference>
<dbReference type="NCBIfam" id="NF009729">
    <property type="entry name" value="PRK13254.1-3"/>
    <property type="match status" value="1"/>
</dbReference>
<dbReference type="InterPro" id="IPR012340">
    <property type="entry name" value="NA-bd_OB-fold"/>
</dbReference>
<protein>
    <recommendedName>
        <fullName evidence="13">Cytochrome c-type biogenesis protein CcmE</fullName>
    </recommendedName>
    <alternativeName>
        <fullName evidence="13">Cytochrome c maturation protein E</fullName>
    </alternativeName>
    <alternativeName>
        <fullName evidence="13">Heme chaperone CcmE</fullName>
    </alternativeName>
</protein>
<keyword evidence="2 13" id="KW-1003">Cell membrane</keyword>
<evidence type="ECO:0000256" key="13">
    <source>
        <dbReference type="HAMAP-Rule" id="MF_01959"/>
    </source>
</evidence>
<dbReference type="EMBL" id="CP031222">
    <property type="protein sequence ID" value="AXI02889.1"/>
    <property type="molecule type" value="Genomic_DNA"/>
</dbReference>
<keyword evidence="5 13" id="KW-0812">Transmembrane</keyword>
<dbReference type="KEGG" id="mbah:HYN46_08590"/>
<evidence type="ECO:0000256" key="7">
    <source>
        <dbReference type="ARBA" id="ARBA00022748"/>
    </source>
</evidence>
<feature type="transmembrane region" description="Helical" evidence="15">
    <location>
        <begin position="9"/>
        <end position="30"/>
    </location>
</feature>
<dbReference type="InterPro" id="IPR004329">
    <property type="entry name" value="CcmE"/>
</dbReference>
<keyword evidence="4 13" id="KW-0349">Heme</keyword>
<organism evidence="16 17">
    <name type="scientific">Aquirhabdus parva</name>
    <dbReference type="NCBI Taxonomy" id="2283318"/>
    <lineage>
        <taxon>Bacteria</taxon>
        <taxon>Pseudomonadati</taxon>
        <taxon>Pseudomonadota</taxon>
        <taxon>Gammaproteobacteria</taxon>
        <taxon>Moraxellales</taxon>
        <taxon>Moraxellaceae</taxon>
        <taxon>Aquirhabdus</taxon>
    </lineage>
</organism>
<keyword evidence="6 13" id="KW-0479">Metal-binding</keyword>
<evidence type="ECO:0000256" key="11">
    <source>
        <dbReference type="ARBA" id="ARBA00023136"/>
    </source>
</evidence>
<dbReference type="AlphaFoldDB" id="A0A345P6I0"/>
<dbReference type="GO" id="GO:0020037">
    <property type="term" value="F:heme binding"/>
    <property type="evidence" value="ECO:0007669"/>
    <property type="project" value="InterPro"/>
</dbReference>
<evidence type="ECO:0000256" key="10">
    <source>
        <dbReference type="ARBA" id="ARBA00023004"/>
    </source>
</evidence>
<evidence type="ECO:0000256" key="14">
    <source>
        <dbReference type="PIRSR" id="PIRSR604329-50"/>
    </source>
</evidence>
<feature type="binding site" description="covalent" evidence="13 14">
    <location>
        <position position="123"/>
    </location>
    <ligand>
        <name>heme</name>
        <dbReference type="ChEBI" id="CHEBI:30413"/>
    </ligand>
</feature>